<dbReference type="EMBL" id="JACJVQ010000017">
    <property type="protein sequence ID" value="MBB6636077.1"/>
    <property type="molecule type" value="Genomic_DNA"/>
</dbReference>
<evidence type="ECO:0000313" key="3">
    <source>
        <dbReference type="EMBL" id="MBB6636077.1"/>
    </source>
</evidence>
<name>A0A841T2G9_9BACL</name>
<dbReference type="PANTHER" id="PTHR36117:SF3">
    <property type="entry name" value="4-HYDROXYPHENYLACETATE 3-MONOOXYGENASE-RELATED"/>
    <property type="match status" value="1"/>
</dbReference>
<feature type="region of interest" description="Disordered" evidence="1">
    <location>
        <begin position="1"/>
        <end position="31"/>
    </location>
</feature>
<dbReference type="Proteomes" id="UP000535838">
    <property type="component" value="Unassembled WGS sequence"/>
</dbReference>
<dbReference type="Gene3D" id="1.20.140.10">
    <property type="entry name" value="Butyryl-CoA Dehydrogenase, subunit A, domain 3"/>
    <property type="match status" value="2"/>
</dbReference>
<evidence type="ECO:0000259" key="2">
    <source>
        <dbReference type="Pfam" id="PF03241"/>
    </source>
</evidence>
<keyword evidence="4" id="KW-1185">Reference proteome</keyword>
<dbReference type="GO" id="GO:0016627">
    <property type="term" value="F:oxidoreductase activity, acting on the CH-CH group of donors"/>
    <property type="evidence" value="ECO:0007669"/>
    <property type="project" value="InterPro"/>
</dbReference>
<reference evidence="3 4" key="1">
    <citation type="submission" date="2020-08" db="EMBL/GenBank/DDBJ databases">
        <title>Cohnella phylogeny.</title>
        <authorList>
            <person name="Dunlap C."/>
        </authorList>
    </citation>
    <scope>NUCLEOTIDE SEQUENCE [LARGE SCALE GENOMIC DNA]</scope>
    <source>
        <strain evidence="3 4">DSM 25241</strain>
    </source>
</reference>
<sequence>MPIIQDPKAPRPDPKAGEGERRGELGRDHGLNVNRPLREQAYLLPRTAEELRRKRSGLHELEDGASVFAAGWADYAHALFAGWQAHERHLHASGIPIAANGDRSLQRLYRLSEQRRALITTSFHPLAGHGNGQPVLRFAPEGGVRLSGTQTFGEEAAFADELLVFVRGNDPKEPAAAVLVSTATEGLRLLPAGSGEARAEGAQIDPNASNVQIDPNDPNAPNDPQAPNDHNSSNVQVPQGSFSLVQAQYDDVKVPRERLLFEGDTEALNRLLNHPLVKSLADYQWASRQLAALELIGGTAFALAEQTGLGRELHIQGELGELIQRIETLRALLHAAELGAEAGPEGVLLPAPVPLQAALKAGGDYYGKSVLTLQRIGAGAFLADPSVPAAAAGKPTLAQLAWQLAGSGAAARRALHEQHALGDSLALSQELYRNYPVRLLRSRYAEFWRSLSPLARDGTHESEVRR</sequence>
<feature type="region of interest" description="Disordered" evidence="1">
    <location>
        <begin position="207"/>
        <end position="237"/>
    </location>
</feature>
<dbReference type="InterPro" id="IPR004925">
    <property type="entry name" value="HpaB/PvcC/4-BUDH"/>
</dbReference>
<feature type="compositionally biased region" description="Low complexity" evidence="1">
    <location>
        <begin position="214"/>
        <end position="229"/>
    </location>
</feature>
<dbReference type="RefSeq" id="WP_185121313.1">
    <property type="nucleotide sequence ID" value="NZ_JACJVQ010000017.1"/>
</dbReference>
<dbReference type="Pfam" id="PF03241">
    <property type="entry name" value="HpaB"/>
    <property type="match status" value="1"/>
</dbReference>
<dbReference type="InterPro" id="IPR024719">
    <property type="entry name" value="HpaB/PvcC/4-BUDH_C"/>
</dbReference>
<feature type="compositionally biased region" description="Basic and acidic residues" evidence="1">
    <location>
        <begin position="8"/>
        <end position="30"/>
    </location>
</feature>
<gene>
    <name evidence="3" type="ORF">H7B67_18305</name>
</gene>
<evidence type="ECO:0000313" key="4">
    <source>
        <dbReference type="Proteomes" id="UP000535838"/>
    </source>
</evidence>
<protein>
    <recommendedName>
        <fullName evidence="2">HpaB/PvcC/4-BUDH C-terminal domain-containing protein</fullName>
    </recommendedName>
</protein>
<dbReference type="AlphaFoldDB" id="A0A841T2G9"/>
<evidence type="ECO:0000256" key="1">
    <source>
        <dbReference type="SAM" id="MobiDB-lite"/>
    </source>
</evidence>
<accession>A0A841T2G9</accession>
<dbReference type="InterPro" id="IPR036250">
    <property type="entry name" value="AcylCo_DH-like_C"/>
</dbReference>
<dbReference type="SUPFAM" id="SSF47203">
    <property type="entry name" value="Acyl-CoA dehydrogenase C-terminal domain-like"/>
    <property type="match status" value="1"/>
</dbReference>
<proteinExistence type="predicted"/>
<comment type="caution">
    <text evidence="3">The sequence shown here is derived from an EMBL/GenBank/DDBJ whole genome shotgun (WGS) entry which is preliminary data.</text>
</comment>
<feature type="domain" description="HpaB/PvcC/4-BUDH C-terminal" evidence="2">
    <location>
        <begin position="282"/>
        <end position="386"/>
    </location>
</feature>
<dbReference type="PANTHER" id="PTHR36117">
    <property type="entry name" value="4-HYDROXYPHENYLACETATE 3-MONOOXYGENASE-RELATED"/>
    <property type="match status" value="1"/>
</dbReference>
<organism evidence="3 4">
    <name type="scientific">Cohnella thailandensis</name>
    <dbReference type="NCBI Taxonomy" id="557557"/>
    <lineage>
        <taxon>Bacteria</taxon>
        <taxon>Bacillati</taxon>
        <taxon>Bacillota</taxon>
        <taxon>Bacilli</taxon>
        <taxon>Bacillales</taxon>
        <taxon>Paenibacillaceae</taxon>
        <taxon>Cohnella</taxon>
    </lineage>
</organism>